<name>A0A1R3WYL8_9RHOB</name>
<accession>A0A1R3WYL8</accession>
<dbReference type="Proteomes" id="UP000186997">
    <property type="component" value="Unassembled WGS sequence"/>
</dbReference>
<evidence type="ECO:0000256" key="1">
    <source>
        <dbReference type="SAM" id="Phobius"/>
    </source>
</evidence>
<evidence type="ECO:0000313" key="4">
    <source>
        <dbReference type="Proteomes" id="UP000186997"/>
    </source>
</evidence>
<keyword evidence="1" id="KW-1133">Transmembrane helix</keyword>
<dbReference type="AlphaFoldDB" id="A0A1R3WYL8"/>
<dbReference type="Gene3D" id="3.40.50.410">
    <property type="entry name" value="von Willebrand factor, type A domain"/>
    <property type="match status" value="2"/>
</dbReference>
<dbReference type="STRING" id="287098.SAMN05421665_1553"/>
<dbReference type="EMBL" id="FTPR01000001">
    <property type="protein sequence ID" value="SIT82864.1"/>
    <property type="molecule type" value="Genomic_DNA"/>
</dbReference>
<keyword evidence="1" id="KW-0472">Membrane</keyword>
<gene>
    <name evidence="3" type="ORF">SAMN05421665_1553</name>
</gene>
<feature type="transmembrane region" description="Helical" evidence="1">
    <location>
        <begin position="39"/>
        <end position="58"/>
    </location>
</feature>
<dbReference type="SUPFAM" id="SSF53300">
    <property type="entry name" value="vWA-like"/>
    <property type="match status" value="1"/>
</dbReference>
<keyword evidence="4" id="KW-1185">Reference proteome</keyword>
<dbReference type="InterPro" id="IPR028087">
    <property type="entry name" value="Tad_N"/>
</dbReference>
<dbReference type="Pfam" id="PF13400">
    <property type="entry name" value="Tad"/>
    <property type="match status" value="1"/>
</dbReference>
<evidence type="ECO:0000259" key="2">
    <source>
        <dbReference type="Pfam" id="PF13400"/>
    </source>
</evidence>
<reference evidence="4" key="1">
    <citation type="submission" date="2017-01" db="EMBL/GenBank/DDBJ databases">
        <authorList>
            <person name="Varghese N."/>
            <person name="Submissions S."/>
        </authorList>
    </citation>
    <scope>NUCLEOTIDE SEQUENCE [LARGE SCALE GENOMIC DNA]</scope>
    <source>
        <strain evidence="4">DSM 29591</strain>
    </source>
</reference>
<organism evidence="3 4">
    <name type="scientific">Yoonia rosea</name>
    <dbReference type="NCBI Taxonomy" id="287098"/>
    <lineage>
        <taxon>Bacteria</taxon>
        <taxon>Pseudomonadati</taxon>
        <taxon>Pseudomonadota</taxon>
        <taxon>Alphaproteobacteria</taxon>
        <taxon>Rhodobacterales</taxon>
        <taxon>Paracoccaceae</taxon>
        <taxon>Yoonia</taxon>
    </lineage>
</organism>
<protein>
    <submittedName>
        <fullName evidence="3">Flp pilus assembly protein TadG</fullName>
    </submittedName>
</protein>
<keyword evidence="1" id="KW-0812">Transmembrane</keyword>
<sequence>MLKFKNRENKLEKLQKARRAYVEQLAFIRQFKKDEDGGLIVLTLLLLISMLVVGGMAVDFMRFEAERTKLQSVSDRAVLAAANLNQQRDASAVLTDFFTAEGYADAIVGEPFVEKTANGSEIRLSSAINMDTFYLRLIGMDTLTAPATASAVEGTGNVEVSLVLDISGSMGSSMTGNIYRRNADGDPIRDADGNIETFEGTRTRMFFLQQAANQFVEDLLLPEYEDRISINLIAYSQHVRLGNDLYMALRTTPDSMNENNVIGSSFSSLEDGYSAPPEYIWVDADGNEVPAGTEGARLQAPWDQPVNVEWAGGFDVYTNPSRCVTFEDDEYETLTFDTARVYEQVEWVDFYSRPVGRSRFDSSLQSESQGDFVREPCSPEESHGIILMSQDIDELQAAINSYYPTENTSIHRGMKWGVSLLDPSMRDLIGRIQTVDDAFRGRRPAEYTDRTTSKYVVIMTDGETVSSQRILPERYDEYDERLGLSETPANYYPRIDDDPTTTASYGCYQNGTCVWYTNNITETIGSEEDLNEKLSDICELAGNQVTEVYTISMGLFNETMTDCASKEGNAFRSTITNDPGEPGLDEIFRKIAEQITALRLAL</sequence>
<proteinExistence type="predicted"/>
<dbReference type="InterPro" id="IPR036465">
    <property type="entry name" value="vWFA_dom_sf"/>
</dbReference>
<feature type="domain" description="Putative Flp pilus-assembly TadG-like N-terminal" evidence="2">
    <location>
        <begin position="40"/>
        <end position="83"/>
    </location>
</feature>
<evidence type="ECO:0000313" key="3">
    <source>
        <dbReference type="EMBL" id="SIT82864.1"/>
    </source>
</evidence>